<dbReference type="RefSeq" id="WP_144893224.1">
    <property type="nucleotide sequence ID" value="NZ_CP042218.1"/>
</dbReference>
<dbReference type="AlphaFoldDB" id="A0A518N6G2"/>
<dbReference type="OrthoDB" id="511700at2"/>
<dbReference type="InterPro" id="IPR016147">
    <property type="entry name" value="Pili_assmbl_chaperone_N"/>
</dbReference>
<evidence type="ECO:0000313" key="3">
    <source>
        <dbReference type="EMBL" id="QDW67488.1"/>
    </source>
</evidence>
<gene>
    <name evidence="3" type="ORF">FPZ22_11880</name>
</gene>
<dbReference type="PANTHER" id="PTHR30251:SF4">
    <property type="entry name" value="SLR1668 PROTEIN"/>
    <property type="match status" value="1"/>
</dbReference>
<dbReference type="SUPFAM" id="SSF49354">
    <property type="entry name" value="PapD-like"/>
    <property type="match status" value="1"/>
</dbReference>
<dbReference type="EMBL" id="CP042218">
    <property type="protein sequence ID" value="QDW67488.1"/>
    <property type="molecule type" value="Genomic_DNA"/>
</dbReference>
<protein>
    <submittedName>
        <fullName evidence="3">Molecular chaperone</fullName>
    </submittedName>
</protein>
<dbReference type="InterPro" id="IPR013783">
    <property type="entry name" value="Ig-like_fold"/>
</dbReference>
<feature type="chain" id="PRO_5022204881" evidence="1">
    <location>
        <begin position="30"/>
        <end position="243"/>
    </location>
</feature>
<dbReference type="Pfam" id="PF00345">
    <property type="entry name" value="PapD_N"/>
    <property type="match status" value="1"/>
</dbReference>
<keyword evidence="4" id="KW-1185">Reference proteome</keyword>
<reference evidence="3 4" key="1">
    <citation type="submission" date="2019-07" db="EMBL/GenBank/DDBJ databases">
        <title>Full genome sequence of Luteimonas sp. Gr-4.</title>
        <authorList>
            <person name="Im W.-T."/>
        </authorList>
    </citation>
    <scope>NUCLEOTIDE SEQUENCE [LARGE SCALE GENOMIC DNA]</scope>
    <source>
        <strain evidence="3 4">Gr-4</strain>
    </source>
</reference>
<dbReference type="PANTHER" id="PTHR30251">
    <property type="entry name" value="PILUS ASSEMBLY CHAPERONE"/>
    <property type="match status" value="1"/>
</dbReference>
<dbReference type="Proteomes" id="UP000316584">
    <property type="component" value="Chromosome"/>
</dbReference>
<keyword evidence="1" id="KW-0732">Signal</keyword>
<organism evidence="3 4">
    <name type="scientific">Luteimonas granuli</name>
    <dbReference type="NCBI Taxonomy" id="1176533"/>
    <lineage>
        <taxon>Bacteria</taxon>
        <taxon>Pseudomonadati</taxon>
        <taxon>Pseudomonadota</taxon>
        <taxon>Gammaproteobacteria</taxon>
        <taxon>Lysobacterales</taxon>
        <taxon>Lysobacteraceae</taxon>
        <taxon>Luteimonas</taxon>
    </lineage>
</organism>
<dbReference type="InterPro" id="IPR050643">
    <property type="entry name" value="Periplasmic_pilus_chap"/>
</dbReference>
<evidence type="ECO:0000313" key="4">
    <source>
        <dbReference type="Proteomes" id="UP000316584"/>
    </source>
</evidence>
<dbReference type="Gene3D" id="2.60.40.10">
    <property type="entry name" value="Immunoglobulins"/>
    <property type="match status" value="1"/>
</dbReference>
<dbReference type="InterPro" id="IPR008962">
    <property type="entry name" value="PapD-like_sf"/>
</dbReference>
<dbReference type="GO" id="GO:0071555">
    <property type="term" value="P:cell wall organization"/>
    <property type="evidence" value="ECO:0007669"/>
    <property type="project" value="InterPro"/>
</dbReference>
<sequence length="243" mass="25923">MRHALVRPRTFVRGLLGVGLALLAPVALAAGFQVSPTIAEVAPGVRVASFELRNPGEETLTIQVDALDWTQSAEGGDALAPARDVVIVPRLATLPPRGSQLVRIAVQGEVARERAYRLRLREVPPPPPPGFMGVRTLVEQLVPVFFQTAATADAVEWRVLPGAAGELLLAARNAGGRHLRLSGLRLVDPRGAVLAERGGPGYVLAGQSTQWPLDTHARPARGDAVRLEFLSHGEARSIPLQVE</sequence>
<dbReference type="KEGG" id="lug:FPZ22_11880"/>
<dbReference type="GO" id="GO:0030288">
    <property type="term" value="C:outer membrane-bounded periplasmic space"/>
    <property type="evidence" value="ECO:0007669"/>
    <property type="project" value="InterPro"/>
</dbReference>
<proteinExistence type="predicted"/>
<evidence type="ECO:0000256" key="1">
    <source>
        <dbReference type="SAM" id="SignalP"/>
    </source>
</evidence>
<feature type="domain" description="Pili assembly chaperone N-terminal" evidence="2">
    <location>
        <begin position="32"/>
        <end position="147"/>
    </location>
</feature>
<accession>A0A518N6G2</accession>
<evidence type="ECO:0000259" key="2">
    <source>
        <dbReference type="Pfam" id="PF00345"/>
    </source>
</evidence>
<feature type="signal peptide" evidence="1">
    <location>
        <begin position="1"/>
        <end position="29"/>
    </location>
</feature>
<name>A0A518N6G2_9GAMM</name>